<comment type="subcellular location">
    <subcellularLocation>
        <location evidence="1">Cell membrane</location>
        <topology evidence="1">Single-pass membrane protein</topology>
    </subcellularLocation>
</comment>
<keyword evidence="3 7" id="KW-0812">Transmembrane</keyword>
<dbReference type="AlphaFoldDB" id="A0A1X1CYV7"/>
<organism evidence="8 9">
    <name type="scientific">Pantoea rwandensis</name>
    <dbReference type="NCBI Taxonomy" id="1076550"/>
    <lineage>
        <taxon>Bacteria</taxon>
        <taxon>Pseudomonadati</taxon>
        <taxon>Pseudomonadota</taxon>
        <taxon>Gammaproteobacteria</taxon>
        <taxon>Enterobacterales</taxon>
        <taxon>Erwiniaceae</taxon>
        <taxon>Pantoea</taxon>
    </lineage>
</organism>
<evidence type="ECO:0000256" key="4">
    <source>
        <dbReference type="ARBA" id="ARBA00022989"/>
    </source>
</evidence>
<dbReference type="Proteomes" id="UP000193558">
    <property type="component" value="Unassembled WGS sequence"/>
</dbReference>
<dbReference type="GO" id="GO:0005886">
    <property type="term" value="C:plasma membrane"/>
    <property type="evidence" value="ECO:0007669"/>
    <property type="project" value="UniProtKB-SubCell"/>
</dbReference>
<evidence type="ECO:0000313" key="9">
    <source>
        <dbReference type="Proteomes" id="UP000193558"/>
    </source>
</evidence>
<evidence type="ECO:0000256" key="1">
    <source>
        <dbReference type="ARBA" id="ARBA00004162"/>
    </source>
</evidence>
<dbReference type="RefSeq" id="WP_084934477.1">
    <property type="nucleotide sequence ID" value="NZ_MLFR01000008.1"/>
</dbReference>
<sequence>MNELAANTSPLFNYGVLAIIIVVAFIAWFFVNRASVRASEQIHLLEALLEEQKKQNALLRRLADAQQPATAQQQEEEDDADQRDFIRMIPER</sequence>
<reference evidence="8 9" key="1">
    <citation type="journal article" date="2017" name="Antonie Van Leeuwenhoek">
        <title>Phylogenomic resolution of the bacterial genus Pantoea and its relationship with Erwinia and Tatumella.</title>
        <authorList>
            <person name="Palmer M."/>
            <person name="Steenkamp E.T."/>
            <person name="Coetzee M.P."/>
            <person name="Chan W.Y."/>
            <person name="van Zyl E."/>
            <person name="De Maayer P."/>
            <person name="Coutinho T.A."/>
            <person name="Blom J."/>
            <person name="Smits T.H."/>
            <person name="Duffy B."/>
            <person name="Venter S.N."/>
        </authorList>
    </citation>
    <scope>NUCLEOTIDE SEQUENCE [LARGE SCALE GENOMIC DNA]</scope>
    <source>
        <strain evidence="8 9">LMG 26275</strain>
    </source>
</reference>
<evidence type="ECO:0000256" key="7">
    <source>
        <dbReference type="SAM" id="Phobius"/>
    </source>
</evidence>
<evidence type="ECO:0008006" key="10">
    <source>
        <dbReference type="Google" id="ProtNLM"/>
    </source>
</evidence>
<accession>A0A1X1CYV7</accession>
<evidence type="ECO:0000313" key="8">
    <source>
        <dbReference type="EMBL" id="ORM69612.1"/>
    </source>
</evidence>
<feature type="coiled-coil region" evidence="6">
    <location>
        <begin position="35"/>
        <end position="65"/>
    </location>
</feature>
<feature type="transmembrane region" description="Helical" evidence="7">
    <location>
        <begin position="12"/>
        <end position="31"/>
    </location>
</feature>
<evidence type="ECO:0000256" key="2">
    <source>
        <dbReference type="ARBA" id="ARBA00022475"/>
    </source>
</evidence>
<keyword evidence="6" id="KW-0175">Coiled coil</keyword>
<gene>
    <name evidence="8" type="ORF">HA51_10440</name>
</gene>
<evidence type="ECO:0000256" key="3">
    <source>
        <dbReference type="ARBA" id="ARBA00022692"/>
    </source>
</evidence>
<comment type="caution">
    <text evidence="8">The sequence shown here is derived from an EMBL/GenBank/DDBJ whole genome shotgun (WGS) entry which is preliminary data.</text>
</comment>
<evidence type="ECO:0000256" key="5">
    <source>
        <dbReference type="ARBA" id="ARBA00023136"/>
    </source>
</evidence>
<protein>
    <recommendedName>
        <fullName evidence="10">YebO family protein</fullName>
    </recommendedName>
</protein>
<keyword evidence="4 7" id="KW-1133">Transmembrane helix</keyword>
<evidence type="ECO:0000256" key="6">
    <source>
        <dbReference type="SAM" id="Coils"/>
    </source>
</evidence>
<name>A0A1X1CYV7_9GAMM</name>
<proteinExistence type="predicted"/>
<dbReference type="EMBL" id="MLFR01000008">
    <property type="protein sequence ID" value="ORM69612.1"/>
    <property type="molecule type" value="Genomic_DNA"/>
</dbReference>
<keyword evidence="5 7" id="KW-0472">Membrane</keyword>
<dbReference type="Pfam" id="PF13974">
    <property type="entry name" value="YebO"/>
    <property type="match status" value="1"/>
</dbReference>
<keyword evidence="2" id="KW-1003">Cell membrane</keyword>
<dbReference type="InterPro" id="IPR025594">
    <property type="entry name" value="YebO"/>
</dbReference>